<evidence type="ECO:0000256" key="8">
    <source>
        <dbReference type="ARBA" id="ARBA00022777"/>
    </source>
</evidence>
<keyword evidence="8" id="KW-0418">Kinase</keyword>
<feature type="region of interest" description="Disordered" evidence="15">
    <location>
        <begin position="697"/>
        <end position="720"/>
    </location>
</feature>
<evidence type="ECO:0000313" key="18">
    <source>
        <dbReference type="EMBL" id="CAI9113862.1"/>
    </source>
</evidence>
<feature type="compositionally biased region" description="Basic residues" evidence="15">
    <location>
        <begin position="709"/>
        <end position="720"/>
    </location>
</feature>
<dbReference type="EC" id="2.7.11.1" evidence="2"/>
<evidence type="ECO:0000313" key="19">
    <source>
        <dbReference type="Proteomes" id="UP001161247"/>
    </source>
</evidence>
<evidence type="ECO:0000256" key="15">
    <source>
        <dbReference type="SAM" id="MobiDB-lite"/>
    </source>
</evidence>
<keyword evidence="3" id="KW-1003">Cell membrane</keyword>
<comment type="catalytic activity">
    <reaction evidence="12">
        <text>L-threonyl-[protein] + ATP = O-phospho-L-threonyl-[protein] + ADP + H(+)</text>
        <dbReference type="Rhea" id="RHEA:46608"/>
        <dbReference type="Rhea" id="RHEA-COMP:11060"/>
        <dbReference type="Rhea" id="RHEA-COMP:11605"/>
        <dbReference type="ChEBI" id="CHEBI:15378"/>
        <dbReference type="ChEBI" id="CHEBI:30013"/>
        <dbReference type="ChEBI" id="CHEBI:30616"/>
        <dbReference type="ChEBI" id="CHEBI:61977"/>
        <dbReference type="ChEBI" id="CHEBI:456216"/>
        <dbReference type="EC" id="2.7.11.1"/>
    </reaction>
</comment>
<feature type="compositionally biased region" description="Low complexity" evidence="15">
    <location>
        <begin position="697"/>
        <end position="708"/>
    </location>
</feature>
<dbReference type="InterPro" id="IPR011009">
    <property type="entry name" value="Kinase-like_dom_sf"/>
</dbReference>
<evidence type="ECO:0000256" key="6">
    <source>
        <dbReference type="ARBA" id="ARBA00022692"/>
    </source>
</evidence>
<keyword evidence="6 16" id="KW-0812">Transmembrane</keyword>
<evidence type="ECO:0000256" key="13">
    <source>
        <dbReference type="ARBA" id="ARBA00048679"/>
    </source>
</evidence>
<evidence type="ECO:0000256" key="1">
    <source>
        <dbReference type="ARBA" id="ARBA00004162"/>
    </source>
</evidence>
<dbReference type="SMART" id="SM00220">
    <property type="entry name" value="S_TKc"/>
    <property type="match status" value="1"/>
</dbReference>
<evidence type="ECO:0000256" key="10">
    <source>
        <dbReference type="ARBA" id="ARBA00022989"/>
    </source>
</evidence>
<dbReference type="SUPFAM" id="SSF56112">
    <property type="entry name" value="Protein kinase-like (PK-like)"/>
    <property type="match status" value="1"/>
</dbReference>
<feature type="region of interest" description="Disordered" evidence="15">
    <location>
        <begin position="315"/>
        <end position="344"/>
    </location>
</feature>
<evidence type="ECO:0000256" key="4">
    <source>
        <dbReference type="ARBA" id="ARBA00022527"/>
    </source>
</evidence>
<dbReference type="GO" id="GO:0005886">
    <property type="term" value="C:plasma membrane"/>
    <property type="evidence" value="ECO:0007669"/>
    <property type="project" value="UniProtKB-SubCell"/>
</dbReference>
<keyword evidence="9 14" id="KW-0067">ATP-binding</keyword>
<dbReference type="Proteomes" id="UP001161247">
    <property type="component" value="Chromosome 7"/>
</dbReference>
<keyword evidence="4" id="KW-0723">Serine/threonine-protein kinase</keyword>
<dbReference type="PANTHER" id="PTHR46821:SF4">
    <property type="entry name" value="OS08G0275200 PROTEIN"/>
    <property type="match status" value="1"/>
</dbReference>
<dbReference type="GO" id="GO:0005524">
    <property type="term" value="F:ATP binding"/>
    <property type="evidence" value="ECO:0007669"/>
    <property type="project" value="UniProtKB-UniRule"/>
</dbReference>
<dbReference type="InterPro" id="IPR000719">
    <property type="entry name" value="Prot_kinase_dom"/>
</dbReference>
<evidence type="ECO:0000256" key="5">
    <source>
        <dbReference type="ARBA" id="ARBA00022679"/>
    </source>
</evidence>
<proteinExistence type="predicted"/>
<dbReference type="InterPro" id="IPR044576">
    <property type="entry name" value="At4g25390-like"/>
</dbReference>
<dbReference type="InterPro" id="IPR001245">
    <property type="entry name" value="Ser-Thr/Tyr_kinase_cat_dom"/>
</dbReference>
<dbReference type="FunFam" id="1.10.510.10:FF:001023">
    <property type="entry name" value="Os07g0541700 protein"/>
    <property type="match status" value="1"/>
</dbReference>
<dbReference type="PROSITE" id="PS00108">
    <property type="entry name" value="PROTEIN_KINASE_ST"/>
    <property type="match status" value="1"/>
</dbReference>
<comment type="subcellular location">
    <subcellularLocation>
        <location evidence="1">Cell membrane</location>
        <topology evidence="1">Single-pass membrane protein</topology>
    </subcellularLocation>
</comment>
<dbReference type="FunFam" id="3.30.200.20:FF:000542">
    <property type="entry name" value="Receptor-like serine/threonine-protein kinase At4g25390"/>
    <property type="match status" value="1"/>
</dbReference>
<evidence type="ECO:0000259" key="17">
    <source>
        <dbReference type="PROSITE" id="PS50011"/>
    </source>
</evidence>
<dbReference type="PROSITE" id="PS50011">
    <property type="entry name" value="PROTEIN_KINASE_DOM"/>
    <property type="match status" value="1"/>
</dbReference>
<keyword evidence="5" id="KW-0808">Transferase</keyword>
<evidence type="ECO:0000256" key="7">
    <source>
        <dbReference type="ARBA" id="ARBA00022741"/>
    </source>
</evidence>
<dbReference type="InterPro" id="IPR017441">
    <property type="entry name" value="Protein_kinase_ATP_BS"/>
</dbReference>
<evidence type="ECO:0000256" key="14">
    <source>
        <dbReference type="PROSITE-ProRule" id="PRU10141"/>
    </source>
</evidence>
<evidence type="ECO:0000256" key="9">
    <source>
        <dbReference type="ARBA" id="ARBA00022840"/>
    </source>
</evidence>
<dbReference type="GO" id="GO:0004674">
    <property type="term" value="F:protein serine/threonine kinase activity"/>
    <property type="evidence" value="ECO:0007669"/>
    <property type="project" value="UniProtKB-KW"/>
</dbReference>
<accession>A0AAV1E1A0</accession>
<keyword evidence="19" id="KW-1185">Reference proteome</keyword>
<comment type="catalytic activity">
    <reaction evidence="13">
        <text>L-seryl-[protein] + ATP = O-phospho-L-seryl-[protein] + ADP + H(+)</text>
        <dbReference type="Rhea" id="RHEA:17989"/>
        <dbReference type="Rhea" id="RHEA-COMP:9863"/>
        <dbReference type="Rhea" id="RHEA-COMP:11604"/>
        <dbReference type="ChEBI" id="CHEBI:15378"/>
        <dbReference type="ChEBI" id="CHEBI:29999"/>
        <dbReference type="ChEBI" id="CHEBI:30616"/>
        <dbReference type="ChEBI" id="CHEBI:83421"/>
        <dbReference type="ChEBI" id="CHEBI:456216"/>
        <dbReference type="EC" id="2.7.11.1"/>
    </reaction>
</comment>
<organism evidence="18 19">
    <name type="scientific">Oldenlandia corymbosa var. corymbosa</name>
    <dbReference type="NCBI Taxonomy" id="529605"/>
    <lineage>
        <taxon>Eukaryota</taxon>
        <taxon>Viridiplantae</taxon>
        <taxon>Streptophyta</taxon>
        <taxon>Embryophyta</taxon>
        <taxon>Tracheophyta</taxon>
        <taxon>Spermatophyta</taxon>
        <taxon>Magnoliopsida</taxon>
        <taxon>eudicotyledons</taxon>
        <taxon>Gunneridae</taxon>
        <taxon>Pentapetalae</taxon>
        <taxon>asterids</taxon>
        <taxon>lamiids</taxon>
        <taxon>Gentianales</taxon>
        <taxon>Rubiaceae</taxon>
        <taxon>Rubioideae</taxon>
        <taxon>Spermacoceae</taxon>
        <taxon>Hedyotis-Oldenlandia complex</taxon>
        <taxon>Oldenlandia</taxon>
    </lineage>
</organism>
<feature type="domain" description="Protein kinase" evidence="17">
    <location>
        <begin position="80"/>
        <end position="695"/>
    </location>
</feature>
<dbReference type="InterPro" id="IPR008271">
    <property type="entry name" value="Ser/Thr_kinase_AS"/>
</dbReference>
<feature type="transmembrane region" description="Helical" evidence="16">
    <location>
        <begin position="20"/>
        <end position="44"/>
    </location>
</feature>
<protein>
    <recommendedName>
        <fullName evidence="2">non-specific serine/threonine protein kinase</fullName>
        <ecNumber evidence="2">2.7.11.1</ecNumber>
    </recommendedName>
</protein>
<name>A0AAV1E1A0_OLDCO</name>
<gene>
    <name evidence="18" type="ORF">OLC1_LOCUS20781</name>
</gene>
<evidence type="ECO:0000256" key="2">
    <source>
        <dbReference type="ARBA" id="ARBA00012513"/>
    </source>
</evidence>
<evidence type="ECO:0000256" key="11">
    <source>
        <dbReference type="ARBA" id="ARBA00023136"/>
    </source>
</evidence>
<sequence length="720" mass="80813">MPSRLLLSSDSRPNSKPTVVFLAITISASLIIFFAILYFVYYLWYSLVHRSRTSPFDSATSLVKLQRFTYRELKSATNGFSESNLIGKGGSGTVYRGSLKDGKMVAVKLLDSVSLQSEREFQNELQVLGGLRSPLIVNLLGYCVEKNKRLVVYEYMPNRSLQESLFSESNLSLNWARRFDIISDVAKALSFLHLECDPPVIHGDVKPSNVLLDSEYRAKLSDFGLSRLKLEVDFGADLFSQDLGKSQELWKSQELSGNLGTGGGGTDTPVINTPVESQDEVDFALALQASSSRNSKVSHTVKNFGFASLSYNDDDDDDVLNENGSKKANGKGKEISTTENGGENWNKITNQEDEPKRVESSQLNLNLNAGSAGDDKVIGVKQWGKDWWWMQDGSGELCSKDYVMEWIGSQICESTTPDWDEEKKCFPDENVLGNAIQPNMVAEKLGNKSQEAGFGYPGKELEAEGSNQWTTQNKNHKKMQDWWREEHLDVHSKKKAKVFKVGIKGKNAFKALHFGLGKRLCFKTRKRQQISDVDNDQGEFSFRKGWKKKNARSVNSEMWSGDLFSRELSSTTSMRGTLCYVAPEYGGCGYLLENSDVYSFGVLILVIISGRRPLHVLSSPMKLERANLISWCRHLAHAGNVLEIIDEKLRSDYNKEQASLCIHLALACLQKVPELRPQIGDIVKMLKGEMELPSLPFEFSPSPPSKLYSRSRRRLRSNPE</sequence>
<dbReference type="Gene3D" id="1.10.510.10">
    <property type="entry name" value="Transferase(Phosphotransferase) domain 1"/>
    <property type="match status" value="2"/>
</dbReference>
<dbReference type="Gene3D" id="3.30.200.20">
    <property type="entry name" value="Phosphorylase Kinase, domain 1"/>
    <property type="match status" value="1"/>
</dbReference>
<evidence type="ECO:0000256" key="16">
    <source>
        <dbReference type="SAM" id="Phobius"/>
    </source>
</evidence>
<dbReference type="Pfam" id="PF07714">
    <property type="entry name" value="PK_Tyr_Ser-Thr"/>
    <property type="match status" value="1"/>
</dbReference>
<dbReference type="FunFam" id="1.10.510.10:FF:000780">
    <property type="entry name" value="Receptor-like serine/threonine-protein kinase At4g25390"/>
    <property type="match status" value="1"/>
</dbReference>
<evidence type="ECO:0000256" key="12">
    <source>
        <dbReference type="ARBA" id="ARBA00047899"/>
    </source>
</evidence>
<dbReference type="EMBL" id="OX459124">
    <property type="protein sequence ID" value="CAI9113862.1"/>
    <property type="molecule type" value="Genomic_DNA"/>
</dbReference>
<feature type="binding site" evidence="14">
    <location>
        <position position="108"/>
    </location>
    <ligand>
        <name>ATP</name>
        <dbReference type="ChEBI" id="CHEBI:30616"/>
    </ligand>
</feature>
<dbReference type="Pfam" id="PF00069">
    <property type="entry name" value="Pkinase"/>
    <property type="match status" value="1"/>
</dbReference>
<dbReference type="PANTHER" id="PTHR46821">
    <property type="entry name" value="OS07G0586332 PROTEIN"/>
    <property type="match status" value="1"/>
</dbReference>
<keyword evidence="11 16" id="KW-0472">Membrane</keyword>
<dbReference type="PROSITE" id="PS00107">
    <property type="entry name" value="PROTEIN_KINASE_ATP"/>
    <property type="match status" value="1"/>
</dbReference>
<dbReference type="AlphaFoldDB" id="A0AAV1E1A0"/>
<reference evidence="18" key="1">
    <citation type="submission" date="2023-03" db="EMBL/GenBank/DDBJ databases">
        <authorList>
            <person name="Julca I."/>
        </authorList>
    </citation>
    <scope>NUCLEOTIDE SEQUENCE</scope>
</reference>
<keyword evidence="10 16" id="KW-1133">Transmembrane helix</keyword>
<evidence type="ECO:0000256" key="3">
    <source>
        <dbReference type="ARBA" id="ARBA00022475"/>
    </source>
</evidence>
<keyword evidence="7 14" id="KW-0547">Nucleotide-binding</keyword>